<evidence type="ECO:0000256" key="4">
    <source>
        <dbReference type="ARBA" id="ARBA00022722"/>
    </source>
</evidence>
<dbReference type="InterPro" id="IPR036397">
    <property type="entry name" value="RNaseH_sf"/>
</dbReference>
<dbReference type="Gene3D" id="3.30.420.10">
    <property type="entry name" value="Ribonuclease H-like superfamily/Ribonuclease H"/>
    <property type="match status" value="1"/>
</dbReference>
<dbReference type="InterPro" id="IPR050092">
    <property type="entry name" value="RNase_H"/>
</dbReference>
<dbReference type="InterPro" id="IPR002156">
    <property type="entry name" value="RNaseH_domain"/>
</dbReference>
<comment type="catalytic activity">
    <reaction evidence="1">
        <text>Endonucleolytic cleavage to 5'-phosphomonoester.</text>
        <dbReference type="EC" id="3.1.26.4"/>
    </reaction>
</comment>
<accession>A0AAV2Q7X3</accession>
<dbReference type="CDD" id="cd09276">
    <property type="entry name" value="Rnase_HI_RT_non_LTR"/>
    <property type="match status" value="1"/>
</dbReference>
<name>A0AAV2Q7X3_MEGNR</name>
<dbReference type="AlphaFoldDB" id="A0AAV2Q7X3"/>
<evidence type="ECO:0000259" key="9">
    <source>
        <dbReference type="PROSITE" id="PS50879"/>
    </source>
</evidence>
<comment type="similarity">
    <text evidence="2">Belongs to the RNase H family.</text>
</comment>
<organism evidence="10 11">
    <name type="scientific">Meganyctiphanes norvegica</name>
    <name type="common">Northern krill</name>
    <name type="synonym">Thysanopoda norvegica</name>
    <dbReference type="NCBI Taxonomy" id="48144"/>
    <lineage>
        <taxon>Eukaryota</taxon>
        <taxon>Metazoa</taxon>
        <taxon>Ecdysozoa</taxon>
        <taxon>Arthropoda</taxon>
        <taxon>Crustacea</taxon>
        <taxon>Multicrustacea</taxon>
        <taxon>Malacostraca</taxon>
        <taxon>Eumalacostraca</taxon>
        <taxon>Eucarida</taxon>
        <taxon>Euphausiacea</taxon>
        <taxon>Euphausiidae</taxon>
        <taxon>Meganyctiphanes</taxon>
    </lineage>
</organism>
<gene>
    <name evidence="10" type="ORF">MNOR_LOCUS8053</name>
</gene>
<feature type="region of interest" description="Disordered" evidence="8">
    <location>
        <begin position="1"/>
        <end position="34"/>
    </location>
</feature>
<evidence type="ECO:0000256" key="1">
    <source>
        <dbReference type="ARBA" id="ARBA00000077"/>
    </source>
</evidence>
<evidence type="ECO:0000256" key="7">
    <source>
        <dbReference type="ARBA" id="ARBA00022801"/>
    </source>
</evidence>
<feature type="domain" description="RNase H type-1" evidence="9">
    <location>
        <begin position="38"/>
        <end position="175"/>
    </location>
</feature>
<evidence type="ECO:0000256" key="6">
    <source>
        <dbReference type="ARBA" id="ARBA00022759"/>
    </source>
</evidence>
<dbReference type="GO" id="GO:0003676">
    <property type="term" value="F:nucleic acid binding"/>
    <property type="evidence" value="ECO:0007669"/>
    <property type="project" value="InterPro"/>
</dbReference>
<proteinExistence type="inferred from homology"/>
<reference evidence="10 11" key="1">
    <citation type="submission" date="2024-05" db="EMBL/GenBank/DDBJ databases">
        <authorList>
            <person name="Wallberg A."/>
        </authorList>
    </citation>
    <scope>NUCLEOTIDE SEQUENCE [LARGE SCALE GENOMIC DNA]</scope>
</reference>
<evidence type="ECO:0000313" key="10">
    <source>
        <dbReference type="EMBL" id="CAL4069805.1"/>
    </source>
</evidence>
<dbReference type="PANTHER" id="PTHR10642">
    <property type="entry name" value="RIBONUCLEASE H1"/>
    <property type="match status" value="1"/>
</dbReference>
<dbReference type="GO" id="GO:0004523">
    <property type="term" value="F:RNA-DNA hybrid ribonuclease activity"/>
    <property type="evidence" value="ECO:0007669"/>
    <property type="project" value="UniProtKB-EC"/>
</dbReference>
<dbReference type="InterPro" id="IPR012337">
    <property type="entry name" value="RNaseH-like_sf"/>
</dbReference>
<keyword evidence="5" id="KW-0479">Metal-binding</keyword>
<dbReference type="PROSITE" id="PS50879">
    <property type="entry name" value="RNASE_H_1"/>
    <property type="match status" value="1"/>
</dbReference>
<evidence type="ECO:0000313" key="11">
    <source>
        <dbReference type="Proteomes" id="UP001497623"/>
    </source>
</evidence>
<dbReference type="GO" id="GO:0043137">
    <property type="term" value="P:DNA replication, removal of RNA primer"/>
    <property type="evidence" value="ECO:0007669"/>
    <property type="project" value="TreeGrafter"/>
</dbReference>
<dbReference type="SUPFAM" id="SSF53098">
    <property type="entry name" value="Ribonuclease H-like"/>
    <property type="match status" value="1"/>
</dbReference>
<dbReference type="EMBL" id="CAXKWB010003659">
    <property type="protein sequence ID" value="CAL4069805.1"/>
    <property type="molecule type" value="Genomic_DNA"/>
</dbReference>
<evidence type="ECO:0000256" key="2">
    <source>
        <dbReference type="ARBA" id="ARBA00005300"/>
    </source>
</evidence>
<evidence type="ECO:0000256" key="3">
    <source>
        <dbReference type="ARBA" id="ARBA00012180"/>
    </source>
</evidence>
<keyword evidence="7" id="KW-0378">Hydrolase</keyword>
<keyword evidence="6" id="KW-0255">Endonuclease</keyword>
<evidence type="ECO:0000256" key="5">
    <source>
        <dbReference type="ARBA" id="ARBA00022723"/>
    </source>
</evidence>
<keyword evidence="11" id="KW-1185">Reference proteome</keyword>
<dbReference type="GO" id="GO:0046872">
    <property type="term" value="F:metal ion binding"/>
    <property type="evidence" value="ECO:0007669"/>
    <property type="project" value="UniProtKB-KW"/>
</dbReference>
<sequence>METITIHNTQRTGRTSQQGAMHRKNKNSHPSNNWTKRYREHLHIYTDGSKGDSSTSAAMCVPETQYHNKWKFEKGDIISIMAAELYAIVKSLEWVALNIELLTKKNFVILTDSLSSLQSLESFTNSNYKRQVNRATRIAEIITENDATITLQWVPSHVGLAGNELADQLAKEGHLLTIETPCPLGTEEVKRLVKNEKIKAWQRQYDAVKEETHIGSVKPTIGHWPWATFKNRTTETAAARLRIGHTILNESMHRFNQADSPLCNRCSTPESIEHYLMTCRRFEQERRKLFLSIRNAGIQNISVKTVLGGDSLSQQEQNHIAAALETYLKASGRLYGMYNN</sequence>
<dbReference type="Pfam" id="PF00075">
    <property type="entry name" value="RNase_H"/>
    <property type="match status" value="1"/>
</dbReference>
<dbReference type="PANTHER" id="PTHR10642:SF26">
    <property type="entry name" value="RIBONUCLEASE H1"/>
    <property type="match status" value="1"/>
</dbReference>
<comment type="caution">
    <text evidence="10">The sequence shown here is derived from an EMBL/GenBank/DDBJ whole genome shotgun (WGS) entry which is preliminary data.</text>
</comment>
<dbReference type="Proteomes" id="UP001497623">
    <property type="component" value="Unassembled WGS sequence"/>
</dbReference>
<protein>
    <recommendedName>
        <fullName evidence="3">ribonuclease H</fullName>
        <ecNumber evidence="3">3.1.26.4</ecNumber>
    </recommendedName>
</protein>
<evidence type="ECO:0000256" key="8">
    <source>
        <dbReference type="SAM" id="MobiDB-lite"/>
    </source>
</evidence>
<feature type="compositionally biased region" description="Polar residues" evidence="8">
    <location>
        <begin position="1"/>
        <end position="19"/>
    </location>
</feature>
<keyword evidence="4" id="KW-0540">Nuclease</keyword>
<dbReference type="EC" id="3.1.26.4" evidence="3"/>